<dbReference type="Proteomes" id="UP000199405">
    <property type="component" value="Unassembled WGS sequence"/>
</dbReference>
<reference evidence="2" key="2">
    <citation type="submission" date="2021-03" db="EMBL/GenBank/DDBJ databases">
        <title>X isolated from Micromonospora tulbaghiae.</title>
        <authorList>
            <person name="Stennett H.L."/>
        </authorList>
    </citation>
    <scope>NUCLEOTIDE SEQUENCE</scope>
    <source>
        <strain evidence="2">28M1-20</strain>
    </source>
</reference>
<evidence type="ECO:0000313" key="2">
    <source>
        <dbReference type="EMBL" id="MBO4139203.1"/>
    </source>
</evidence>
<name>A0AAW4JBJ5_9ACTN</name>
<comment type="caution">
    <text evidence="2">The sequence shown here is derived from an EMBL/GenBank/DDBJ whole genome shotgun (WGS) entry which is preliminary data.</text>
</comment>
<dbReference type="EMBL" id="FMCQ01000001">
    <property type="protein sequence ID" value="SCE68950.1"/>
    <property type="molecule type" value="Genomic_DNA"/>
</dbReference>
<evidence type="ECO:0000313" key="4">
    <source>
        <dbReference type="Proteomes" id="UP000199405"/>
    </source>
</evidence>
<dbReference type="GeneID" id="93468552"/>
<feature type="domain" description="CHAT" evidence="1">
    <location>
        <begin position="61"/>
        <end position="206"/>
    </location>
</feature>
<keyword evidence="4" id="KW-1185">Reference proteome</keyword>
<proteinExistence type="predicted"/>
<dbReference type="InterPro" id="IPR024983">
    <property type="entry name" value="CHAT_dom"/>
</dbReference>
<dbReference type="Proteomes" id="UP000669887">
    <property type="component" value="Unassembled WGS sequence"/>
</dbReference>
<evidence type="ECO:0000313" key="3">
    <source>
        <dbReference type="EMBL" id="SCE68950.1"/>
    </source>
</evidence>
<organism evidence="2 5">
    <name type="scientific">Micromonospora tulbaghiae</name>
    <dbReference type="NCBI Taxonomy" id="479978"/>
    <lineage>
        <taxon>Bacteria</taxon>
        <taxon>Bacillati</taxon>
        <taxon>Actinomycetota</taxon>
        <taxon>Actinomycetes</taxon>
        <taxon>Micromonosporales</taxon>
        <taxon>Micromonosporaceae</taxon>
        <taxon>Micromonospora</taxon>
    </lineage>
</organism>
<reference evidence="3 4" key="1">
    <citation type="submission" date="2016-06" db="EMBL/GenBank/DDBJ databases">
        <authorList>
            <person name="Varghese N."/>
            <person name="Submissions Spin"/>
        </authorList>
    </citation>
    <scope>NUCLEOTIDE SEQUENCE [LARGE SCALE GENOMIC DNA]</scope>
    <source>
        <strain evidence="3 4">DSM 45142</strain>
    </source>
</reference>
<dbReference type="RefSeq" id="WP_175438603.1">
    <property type="nucleotide sequence ID" value="NZ_FMCQ01000001.1"/>
</dbReference>
<evidence type="ECO:0000313" key="5">
    <source>
        <dbReference type="Proteomes" id="UP000669887"/>
    </source>
</evidence>
<dbReference type="EMBL" id="JAGFVQ010000004">
    <property type="protein sequence ID" value="MBO4139203.1"/>
    <property type="molecule type" value="Genomic_DNA"/>
</dbReference>
<sequence>MRDAKKSVAGTGWHQHVSTNSGSVYATQTGDVNIHETASPDDRIRILMLAANPLATARLAIDEEARQITERLRLSRDREVFELITCWAVRPMDLLQYLNQHRPHIVHFSGHGDRSGEILLSADDGIARSVSLASLAELFHATSDNLRVVVVNACHSATAVQAISRYVDYVVGMNAAVPDDDAIAFAASFYSALGFGRTVPHAFKQAVAMLGVNGAADPRIAELAARPGAAPHLMVRSQ</sequence>
<dbReference type="Pfam" id="PF12770">
    <property type="entry name" value="CHAT"/>
    <property type="match status" value="1"/>
</dbReference>
<protein>
    <submittedName>
        <fullName evidence="2">CHAT domain-containing protein</fullName>
    </submittedName>
</protein>
<gene>
    <name evidence="3" type="ORF">GA0070562_1752</name>
    <name evidence="2" type="ORF">J5U46_03405</name>
</gene>
<accession>A0AAW4JBJ5</accession>
<dbReference type="AlphaFoldDB" id="A0AAW4JBJ5"/>
<evidence type="ECO:0000259" key="1">
    <source>
        <dbReference type="Pfam" id="PF12770"/>
    </source>
</evidence>